<evidence type="ECO:0000256" key="3">
    <source>
        <dbReference type="ARBA" id="ARBA00022989"/>
    </source>
</evidence>
<dbReference type="PANTHER" id="PTHR31746:SF2">
    <property type="entry name" value="TRANSMEMBRANE PROTEIN 229A"/>
    <property type="match status" value="1"/>
</dbReference>
<evidence type="ECO:0008006" key="8">
    <source>
        <dbReference type="Google" id="ProtNLM"/>
    </source>
</evidence>
<evidence type="ECO:0000313" key="6">
    <source>
        <dbReference type="EMBL" id="MXP75792.1"/>
    </source>
</evidence>
<sequence length="127" mass="14385">MKHNFLTCGTTGWCMEILFTGLHSLQDENPKLTGNTSIWMFPIYGMASFLAPVCRLLKGKSLFLRGGVYTCCIFCGEYLTGSFLKKFDACPWDYSEAPLNIRGLIRLDYAPLWFGAGLLFEKILIKH</sequence>
<keyword evidence="2 5" id="KW-0812">Transmembrane</keyword>
<evidence type="ECO:0000256" key="4">
    <source>
        <dbReference type="ARBA" id="ARBA00023136"/>
    </source>
</evidence>
<dbReference type="Pfam" id="PF06541">
    <property type="entry name" value="ABC_trans_CmpB"/>
    <property type="match status" value="1"/>
</dbReference>
<reference evidence="6 7" key="1">
    <citation type="submission" date="2019-12" db="EMBL/GenBank/DDBJ databases">
        <title>Sporaefaciens musculi gen. nov., sp. nov., a novel bacterium isolated from the caecum of an obese mouse.</title>
        <authorList>
            <person name="Rasmussen T.S."/>
            <person name="Streidl T."/>
            <person name="Hitch T.C.A."/>
            <person name="Wortmann E."/>
            <person name="Deptula P."/>
            <person name="Hansen M."/>
            <person name="Nielsen D.S."/>
            <person name="Clavel T."/>
            <person name="Vogensen F.K."/>
        </authorList>
    </citation>
    <scope>NUCLEOTIDE SEQUENCE [LARGE SCALE GENOMIC DNA]</scope>
    <source>
        <strain evidence="6 7">WCA-9-b2</strain>
    </source>
</reference>
<dbReference type="AlphaFoldDB" id="A0A7X3SIX3"/>
<feature type="transmembrane region" description="Helical" evidence="5">
    <location>
        <begin position="38"/>
        <end position="57"/>
    </location>
</feature>
<evidence type="ECO:0000313" key="7">
    <source>
        <dbReference type="Proteomes" id="UP000460412"/>
    </source>
</evidence>
<organism evidence="6 7">
    <name type="scientific">Sporofaciens musculi</name>
    <dbReference type="NCBI Taxonomy" id="2681861"/>
    <lineage>
        <taxon>Bacteria</taxon>
        <taxon>Bacillati</taxon>
        <taxon>Bacillota</taxon>
        <taxon>Clostridia</taxon>
        <taxon>Lachnospirales</taxon>
        <taxon>Lachnospiraceae</taxon>
        <taxon>Sporofaciens</taxon>
    </lineage>
</organism>
<keyword evidence="7" id="KW-1185">Reference proteome</keyword>
<evidence type="ECO:0000256" key="1">
    <source>
        <dbReference type="ARBA" id="ARBA00004141"/>
    </source>
</evidence>
<dbReference type="InterPro" id="IPR010540">
    <property type="entry name" value="CmpB_TMEM229"/>
</dbReference>
<comment type="caution">
    <text evidence="6">The sequence shown here is derived from an EMBL/GenBank/DDBJ whole genome shotgun (WGS) entry which is preliminary data.</text>
</comment>
<evidence type="ECO:0000256" key="2">
    <source>
        <dbReference type="ARBA" id="ARBA00022692"/>
    </source>
</evidence>
<dbReference type="Proteomes" id="UP000460412">
    <property type="component" value="Unassembled WGS sequence"/>
</dbReference>
<name>A0A7X3SIX3_9FIRM</name>
<dbReference type="GO" id="GO:0016020">
    <property type="term" value="C:membrane"/>
    <property type="evidence" value="ECO:0007669"/>
    <property type="project" value="UniProtKB-SubCell"/>
</dbReference>
<keyword evidence="4 5" id="KW-0472">Membrane</keyword>
<proteinExistence type="predicted"/>
<comment type="subcellular location">
    <subcellularLocation>
        <location evidence="1">Membrane</location>
        <topology evidence="1">Multi-pass membrane protein</topology>
    </subcellularLocation>
</comment>
<dbReference type="PANTHER" id="PTHR31746">
    <property type="entry name" value="TRANSMEMBRANE PROTEIN 229 FAMILY MEMBER"/>
    <property type="match status" value="1"/>
</dbReference>
<evidence type="ECO:0000256" key="5">
    <source>
        <dbReference type="SAM" id="Phobius"/>
    </source>
</evidence>
<protein>
    <recommendedName>
        <fullName evidence="8">ABC-transporter type IV</fullName>
    </recommendedName>
</protein>
<dbReference type="RefSeq" id="WP_159750987.1">
    <property type="nucleotide sequence ID" value="NZ_CATIFW010000236.1"/>
</dbReference>
<accession>A0A7X3SIX3</accession>
<dbReference type="EMBL" id="WUQX01000001">
    <property type="protein sequence ID" value="MXP75792.1"/>
    <property type="molecule type" value="Genomic_DNA"/>
</dbReference>
<keyword evidence="3 5" id="KW-1133">Transmembrane helix</keyword>
<gene>
    <name evidence="6" type="ORF">GN277_10500</name>
</gene>